<proteinExistence type="predicted"/>
<reference evidence="2 3" key="1">
    <citation type="journal article" date="2013" name="Virology">
        <title>Genomic characterization of six novel Bacillus pumilus bacteriophages.</title>
        <authorList>
            <person name="Lorenz L."/>
            <person name="Lins B."/>
            <person name="Barrett J."/>
            <person name="Montgomery A."/>
            <person name="Trapani S."/>
            <person name="Schindler A."/>
            <person name="Christie G.E."/>
            <person name="Cresawn S.G."/>
            <person name="Temple L."/>
        </authorList>
    </citation>
    <scope>NUCLEOTIDE SEQUENCE [LARGE SCALE GENOMIC DNA]</scope>
</reference>
<name>M1IE60_9CAUD</name>
<keyword evidence="3" id="KW-1185">Reference proteome</keyword>
<protein>
    <submittedName>
        <fullName evidence="2">Uncharacterized protein</fullName>
    </submittedName>
</protein>
<dbReference type="EMBL" id="KC330679">
    <property type="protein sequence ID" value="AGE60721.1"/>
    <property type="molecule type" value="Genomic_DNA"/>
</dbReference>
<evidence type="ECO:0000313" key="3">
    <source>
        <dbReference type="Proteomes" id="UP000011292"/>
    </source>
</evidence>
<sequence>MISDKEYLKGLETQLERLKEEYRKIRDRESDLLCAWDVVQHITIIKNKIKELKEKGNLE</sequence>
<evidence type="ECO:0000256" key="1">
    <source>
        <dbReference type="SAM" id="Coils"/>
    </source>
</evidence>
<dbReference type="RefSeq" id="YP_007517578.1">
    <property type="nucleotide sequence ID" value="NC_020479.1"/>
</dbReference>
<dbReference type="KEGG" id="vg:14697856"/>
<gene>
    <name evidence="2" type="ORF">CURLY_34</name>
</gene>
<dbReference type="Proteomes" id="UP000011292">
    <property type="component" value="Segment"/>
</dbReference>
<feature type="coiled-coil region" evidence="1">
    <location>
        <begin position="1"/>
        <end position="35"/>
    </location>
</feature>
<dbReference type="GeneID" id="14697856"/>
<evidence type="ECO:0000313" key="2">
    <source>
        <dbReference type="EMBL" id="AGE60721.1"/>
    </source>
</evidence>
<organism evidence="2 3">
    <name type="scientific">Bacillus phage Curly</name>
    <dbReference type="NCBI Taxonomy" id="2880541"/>
    <lineage>
        <taxon>Viruses</taxon>
        <taxon>Duplodnaviria</taxon>
        <taxon>Heunggongvirae</taxon>
        <taxon>Uroviricota</taxon>
        <taxon>Caudoviricetes</taxon>
        <taxon>Ehrlichviridae</taxon>
        <taxon>Andromedavirus</taxon>
        <taxon>Andromedavirus bolokhovo</taxon>
        <taxon>Andromedavirus curly</taxon>
    </lineage>
</organism>
<keyword evidence="1" id="KW-0175">Coiled coil</keyword>
<accession>M1IE60</accession>